<evidence type="ECO:0000313" key="1">
    <source>
        <dbReference type="EMBL" id="CRK25734.1"/>
    </source>
</evidence>
<keyword evidence="2" id="KW-1185">Reference proteome</keyword>
<organism evidence="1 2">
    <name type="scientific">Verticillium longisporum</name>
    <name type="common">Verticillium dahliae var. longisporum</name>
    <dbReference type="NCBI Taxonomy" id="100787"/>
    <lineage>
        <taxon>Eukaryota</taxon>
        <taxon>Fungi</taxon>
        <taxon>Dikarya</taxon>
        <taxon>Ascomycota</taxon>
        <taxon>Pezizomycotina</taxon>
        <taxon>Sordariomycetes</taxon>
        <taxon>Hypocreomycetidae</taxon>
        <taxon>Glomerellales</taxon>
        <taxon>Plectosphaerellaceae</taxon>
        <taxon>Verticillium</taxon>
    </lineage>
</organism>
<feature type="non-terminal residue" evidence="1">
    <location>
        <position position="79"/>
    </location>
</feature>
<dbReference type="STRING" id="100787.A0A0G4LUP9"/>
<evidence type="ECO:0000313" key="2">
    <source>
        <dbReference type="Proteomes" id="UP000044602"/>
    </source>
</evidence>
<gene>
    <name evidence="1" type="ORF">BN1708_018177</name>
</gene>
<proteinExistence type="predicted"/>
<protein>
    <submittedName>
        <fullName evidence="1">Uncharacterized protein</fullName>
    </submittedName>
</protein>
<accession>A0A0G4LUP9</accession>
<sequence length="79" mass="8807">MSEFLGSRISLISKSDIRALFQALNLDVPPPLWGVSPQGHAKYWTDIYLHMAKDLWNNGQATALLQAAVKRAGRDEAKQ</sequence>
<dbReference type="AlphaFoldDB" id="A0A0G4LUP9"/>
<reference evidence="1 2" key="1">
    <citation type="submission" date="2015-05" db="EMBL/GenBank/DDBJ databases">
        <authorList>
            <person name="Wang D.B."/>
            <person name="Wang M."/>
        </authorList>
    </citation>
    <scope>NUCLEOTIDE SEQUENCE [LARGE SCALE GENOMIC DNA]</scope>
    <source>
        <strain evidence="1">VL1</strain>
    </source>
</reference>
<dbReference type="Proteomes" id="UP000044602">
    <property type="component" value="Unassembled WGS sequence"/>
</dbReference>
<name>A0A0G4LUP9_VERLO</name>
<dbReference type="EMBL" id="CVQH01019380">
    <property type="protein sequence ID" value="CRK25734.1"/>
    <property type="molecule type" value="Genomic_DNA"/>
</dbReference>